<dbReference type="AlphaFoldDB" id="A0A1M6FEP4"/>
<reference evidence="3 4" key="1">
    <citation type="submission" date="2016-11" db="EMBL/GenBank/DDBJ databases">
        <authorList>
            <person name="Jaros S."/>
            <person name="Januszkiewicz K."/>
            <person name="Wedrychowicz H."/>
        </authorList>
    </citation>
    <scope>NUCLEOTIDE SEQUENCE [LARGE SCALE GENOMIC DNA]</scope>
    <source>
        <strain evidence="3 4">DSM 3074</strain>
    </source>
</reference>
<dbReference type="CDD" id="cd06426">
    <property type="entry name" value="NTP_transferase_like_2"/>
    <property type="match status" value="1"/>
</dbReference>
<dbReference type="Gene3D" id="3.10.580.10">
    <property type="entry name" value="CBS-domain"/>
    <property type="match status" value="1"/>
</dbReference>
<dbReference type="InterPro" id="IPR005835">
    <property type="entry name" value="NTP_transferase_dom"/>
</dbReference>
<dbReference type="InterPro" id="IPR000644">
    <property type="entry name" value="CBS_dom"/>
</dbReference>
<accession>A0A1M6FEP4</accession>
<dbReference type="Gene3D" id="3.90.550.10">
    <property type="entry name" value="Spore Coat Polysaccharide Biosynthesis Protein SpsA, Chain A"/>
    <property type="match status" value="1"/>
</dbReference>
<dbReference type="InterPro" id="IPR050486">
    <property type="entry name" value="Mannose-1P_guanyltransferase"/>
</dbReference>
<dbReference type="SUPFAM" id="SSF53448">
    <property type="entry name" value="Nucleotide-diphospho-sugar transferases"/>
    <property type="match status" value="1"/>
</dbReference>
<dbReference type="RefSeq" id="WP_080326138.1">
    <property type="nucleotide sequence ID" value="NZ_FQYW01000020.1"/>
</dbReference>
<dbReference type="Pfam" id="PF00483">
    <property type="entry name" value="NTP_transferase"/>
    <property type="match status" value="1"/>
</dbReference>
<sequence>MDKERIKDFIGSLSLTVVEAMAQIDGNATDAGLIFIVDDSKSLIGCITDGDIRRWILKGGELSATVEAVMFKNPVSLPVREKGKAKSLMVERAITAVPILDDDKKIIDIILFKEISSVLQKVNQLRGVPVVIMAGGKGTRLYPFTKILPKPLIPIGDTPIVERIIDCYVDYGIEEFYMTVNYKKGMLRSYFNDLAPQYVVKFVEEDKPLGTGGSIKLIEEKFDTPLFVTNCDALIRADYADVYDHHIKCGNDITMVVALKNITVPYGVVNSGENGELLSMEEKPTLSYFINTGMYVINPATIDLIPDDTMFHMTHLVEKVMQQGGKVGTYPISEDSFLDMGEFEEMKRMEQKLNIISEK</sequence>
<dbReference type="OrthoDB" id="9801899at2"/>
<feature type="domain" description="CBS" evidence="2">
    <location>
        <begin position="1"/>
        <end position="62"/>
    </location>
</feature>
<evidence type="ECO:0000313" key="4">
    <source>
        <dbReference type="Proteomes" id="UP000191240"/>
    </source>
</evidence>
<evidence type="ECO:0000256" key="1">
    <source>
        <dbReference type="PROSITE-ProRule" id="PRU00703"/>
    </source>
</evidence>
<gene>
    <name evidence="3" type="ORF">SAMN02745671_02243</name>
</gene>
<keyword evidence="1" id="KW-0129">CBS domain</keyword>
<dbReference type="EMBL" id="FQYW01000020">
    <property type="protein sequence ID" value="SHI96112.1"/>
    <property type="molecule type" value="Genomic_DNA"/>
</dbReference>
<dbReference type="InterPro" id="IPR029044">
    <property type="entry name" value="Nucleotide-diphossugar_trans"/>
</dbReference>
<evidence type="ECO:0000259" key="2">
    <source>
        <dbReference type="PROSITE" id="PS51371"/>
    </source>
</evidence>
<name>A0A1M6FEP4_9FIRM</name>
<dbReference type="SUPFAM" id="SSF54631">
    <property type="entry name" value="CBS-domain pair"/>
    <property type="match status" value="1"/>
</dbReference>
<dbReference type="InterPro" id="IPR046342">
    <property type="entry name" value="CBS_dom_sf"/>
</dbReference>
<evidence type="ECO:0000313" key="3">
    <source>
        <dbReference type="EMBL" id="SHI96112.1"/>
    </source>
</evidence>
<proteinExistence type="predicted"/>
<dbReference type="PROSITE" id="PS51371">
    <property type="entry name" value="CBS"/>
    <property type="match status" value="1"/>
</dbReference>
<organism evidence="3 4">
    <name type="scientific">Anaerovibrio lipolyticus DSM 3074</name>
    <dbReference type="NCBI Taxonomy" id="1120997"/>
    <lineage>
        <taxon>Bacteria</taxon>
        <taxon>Bacillati</taxon>
        <taxon>Bacillota</taxon>
        <taxon>Negativicutes</taxon>
        <taxon>Selenomonadales</taxon>
        <taxon>Selenomonadaceae</taxon>
        <taxon>Anaerovibrio</taxon>
    </lineage>
</organism>
<protein>
    <submittedName>
        <fullName evidence="3">CBS domain-containing protein</fullName>
    </submittedName>
</protein>
<dbReference type="PANTHER" id="PTHR22572">
    <property type="entry name" value="SUGAR-1-PHOSPHATE GUANYL TRANSFERASE"/>
    <property type="match status" value="1"/>
</dbReference>
<dbReference type="Proteomes" id="UP000191240">
    <property type="component" value="Unassembled WGS sequence"/>
</dbReference>